<sequence length="238" mass="26144">YQKISKKRAEEIIFSDANMPPEFDEIDEKEGSNDDSDGEDHKRFNLESPRLFTEASYCSDASRRVSLNEGQGSPERLSPLPRFLSVGRTFRLSLRGRVIAWNVKKSGELMGVDLILVDGKKKKTILDGTRSKQSFRFADAHVLLLFEEVPESRNFIPKGGDNNPGHDIPGAGAVTTDPSQSVERGIHDNSNRPSNHVMVESLSGTVTEPSDIPVSSDMSSAESVEAVCAHSAKKPHHG</sequence>
<evidence type="ECO:0000313" key="3">
    <source>
        <dbReference type="Proteomes" id="UP000824890"/>
    </source>
</evidence>
<feature type="region of interest" description="Disordered" evidence="1">
    <location>
        <begin position="160"/>
        <end position="238"/>
    </location>
</feature>
<keyword evidence="3" id="KW-1185">Reference proteome</keyword>
<evidence type="ECO:0000313" key="2">
    <source>
        <dbReference type="EMBL" id="KAH0849269.1"/>
    </source>
</evidence>
<dbReference type="Proteomes" id="UP000824890">
    <property type="component" value="Unassembled WGS sequence"/>
</dbReference>
<name>A0ABQ7X1K9_BRANA</name>
<comment type="caution">
    <text evidence="2">The sequence shown here is derived from an EMBL/GenBank/DDBJ whole genome shotgun (WGS) entry which is preliminary data.</text>
</comment>
<feature type="compositionally biased region" description="Acidic residues" evidence="1">
    <location>
        <begin position="22"/>
        <end position="38"/>
    </location>
</feature>
<dbReference type="EMBL" id="JAGKQM010002572">
    <property type="protein sequence ID" value="KAH0849269.1"/>
    <property type="molecule type" value="Genomic_DNA"/>
</dbReference>
<proteinExistence type="predicted"/>
<gene>
    <name evidence="2" type="ORF">HID58_091407</name>
</gene>
<accession>A0ABQ7X1K9</accession>
<evidence type="ECO:0000256" key="1">
    <source>
        <dbReference type="SAM" id="MobiDB-lite"/>
    </source>
</evidence>
<feature type="region of interest" description="Disordered" evidence="1">
    <location>
        <begin position="1"/>
        <end position="47"/>
    </location>
</feature>
<feature type="non-terminal residue" evidence="2">
    <location>
        <position position="1"/>
    </location>
</feature>
<organism evidence="2 3">
    <name type="scientific">Brassica napus</name>
    <name type="common">Rape</name>
    <dbReference type="NCBI Taxonomy" id="3708"/>
    <lineage>
        <taxon>Eukaryota</taxon>
        <taxon>Viridiplantae</taxon>
        <taxon>Streptophyta</taxon>
        <taxon>Embryophyta</taxon>
        <taxon>Tracheophyta</taxon>
        <taxon>Spermatophyta</taxon>
        <taxon>Magnoliopsida</taxon>
        <taxon>eudicotyledons</taxon>
        <taxon>Gunneridae</taxon>
        <taxon>Pentapetalae</taxon>
        <taxon>rosids</taxon>
        <taxon>malvids</taxon>
        <taxon>Brassicales</taxon>
        <taxon>Brassicaceae</taxon>
        <taxon>Brassiceae</taxon>
        <taxon>Brassica</taxon>
    </lineage>
</organism>
<reference evidence="2 3" key="1">
    <citation type="submission" date="2021-05" db="EMBL/GenBank/DDBJ databases">
        <title>Genome Assembly of Synthetic Allotetraploid Brassica napus Reveals Homoeologous Exchanges between Subgenomes.</title>
        <authorList>
            <person name="Davis J.T."/>
        </authorList>
    </citation>
    <scope>NUCLEOTIDE SEQUENCE [LARGE SCALE GENOMIC DNA]</scope>
    <source>
        <strain evidence="3">cv. Da-Ae</strain>
        <tissue evidence="2">Seedling</tissue>
    </source>
</reference>
<protein>
    <submittedName>
        <fullName evidence="2">Uncharacterized protein</fullName>
    </submittedName>
</protein>